<dbReference type="AlphaFoldDB" id="A0A8J5JRP3"/>
<keyword evidence="4" id="KW-1185">Reference proteome</keyword>
<name>A0A8J5JRP3_HOMAM</name>
<gene>
    <name evidence="3" type="ORF">Hamer_G016218</name>
</gene>
<evidence type="ECO:0000256" key="2">
    <source>
        <dbReference type="SAM" id="SignalP"/>
    </source>
</evidence>
<evidence type="ECO:0000313" key="4">
    <source>
        <dbReference type="Proteomes" id="UP000747542"/>
    </source>
</evidence>
<organism evidence="3 4">
    <name type="scientific">Homarus americanus</name>
    <name type="common">American lobster</name>
    <dbReference type="NCBI Taxonomy" id="6706"/>
    <lineage>
        <taxon>Eukaryota</taxon>
        <taxon>Metazoa</taxon>
        <taxon>Ecdysozoa</taxon>
        <taxon>Arthropoda</taxon>
        <taxon>Crustacea</taxon>
        <taxon>Multicrustacea</taxon>
        <taxon>Malacostraca</taxon>
        <taxon>Eumalacostraca</taxon>
        <taxon>Eucarida</taxon>
        <taxon>Decapoda</taxon>
        <taxon>Pleocyemata</taxon>
        <taxon>Astacidea</taxon>
        <taxon>Nephropoidea</taxon>
        <taxon>Nephropidae</taxon>
        <taxon>Homarus</taxon>
    </lineage>
</organism>
<keyword evidence="2" id="KW-0732">Signal</keyword>
<evidence type="ECO:0000313" key="3">
    <source>
        <dbReference type="EMBL" id="KAG7161171.1"/>
    </source>
</evidence>
<accession>A0A8J5JRP3</accession>
<sequence>MMARGVRSSSGQRSLMVVVTLGLLHLLRTVMSYSSGVGAATGPLQDSDVFSQSQFSTRPLGFLRSQAVRANKLVGSSGGGMRCEIGSDLVAAVIDMINTITPTHLHLVTQHDPESCLVEGLWEKGVGVAVMGYTHWWGLLQQSSYLLPSQHILVGDIYWISTIMVQVKPLYNSGKINSMRTRWMWVSTSLPTTPESLPAASSFPVITAPLNLASDIPDRHSIRVVPSSSSSSSPSSPPAGAAFISSRTKTSESQPFNAEKIITRHHNSILSSTAPMSQSFLHALDVVSDALQEGMRGVLLADLHQQSTSSAGVPLYRWVAVGGVEAPGDGSWRLVVAASWTNQHLDTYRPLWPPLSYNLHQRVVRLTCTQ</sequence>
<dbReference type="EMBL" id="JAHLQT010029607">
    <property type="protein sequence ID" value="KAG7161171.1"/>
    <property type="molecule type" value="Genomic_DNA"/>
</dbReference>
<comment type="caution">
    <text evidence="3">The sequence shown here is derived from an EMBL/GenBank/DDBJ whole genome shotgun (WGS) entry which is preliminary data.</text>
</comment>
<feature type="non-terminal residue" evidence="3">
    <location>
        <position position="1"/>
    </location>
</feature>
<feature type="region of interest" description="Disordered" evidence="1">
    <location>
        <begin position="223"/>
        <end position="254"/>
    </location>
</feature>
<reference evidence="3" key="1">
    <citation type="journal article" date="2021" name="Sci. Adv.">
        <title>The American lobster genome reveals insights on longevity, neural, and immune adaptations.</title>
        <authorList>
            <person name="Polinski J.M."/>
            <person name="Zimin A.V."/>
            <person name="Clark K.F."/>
            <person name="Kohn A.B."/>
            <person name="Sadowski N."/>
            <person name="Timp W."/>
            <person name="Ptitsyn A."/>
            <person name="Khanna P."/>
            <person name="Romanova D.Y."/>
            <person name="Williams P."/>
            <person name="Greenwood S.J."/>
            <person name="Moroz L.L."/>
            <person name="Walt D.R."/>
            <person name="Bodnar A.G."/>
        </authorList>
    </citation>
    <scope>NUCLEOTIDE SEQUENCE</scope>
    <source>
        <strain evidence="3">GMGI-L3</strain>
    </source>
</reference>
<protein>
    <submittedName>
        <fullName evidence="3">Uncharacterized protein</fullName>
    </submittedName>
</protein>
<proteinExistence type="predicted"/>
<dbReference type="Proteomes" id="UP000747542">
    <property type="component" value="Unassembled WGS sequence"/>
</dbReference>
<feature type="signal peptide" evidence="2">
    <location>
        <begin position="1"/>
        <end position="32"/>
    </location>
</feature>
<feature type="compositionally biased region" description="Polar residues" evidence="1">
    <location>
        <begin position="245"/>
        <end position="254"/>
    </location>
</feature>
<feature type="chain" id="PRO_5035217854" evidence="2">
    <location>
        <begin position="33"/>
        <end position="370"/>
    </location>
</feature>
<evidence type="ECO:0000256" key="1">
    <source>
        <dbReference type="SAM" id="MobiDB-lite"/>
    </source>
</evidence>